<sequence length="45" mass="4710">MAMGRSGPRKLGVYEGAGTVRAQSRTVLMVVAAIVIAAILLVLLR</sequence>
<proteinExistence type="predicted"/>
<keyword evidence="1" id="KW-0812">Transmembrane</keyword>
<evidence type="ECO:0000313" key="2">
    <source>
        <dbReference type="EMBL" id="MBP2293162.1"/>
    </source>
</evidence>
<keyword evidence="1" id="KW-1133">Transmembrane helix</keyword>
<evidence type="ECO:0000256" key="1">
    <source>
        <dbReference type="SAM" id="Phobius"/>
    </source>
</evidence>
<dbReference type="Proteomes" id="UP000781958">
    <property type="component" value="Unassembled WGS sequence"/>
</dbReference>
<keyword evidence="1" id="KW-0472">Membrane</keyword>
<dbReference type="RefSeq" id="WP_209767011.1">
    <property type="nucleotide sequence ID" value="NZ_JAGINP010000009.1"/>
</dbReference>
<accession>A0ABS4SKS4</accession>
<gene>
    <name evidence="2" type="ORF">J2851_002944</name>
</gene>
<dbReference type="EMBL" id="JAGINP010000009">
    <property type="protein sequence ID" value="MBP2293162.1"/>
    <property type="molecule type" value="Genomic_DNA"/>
</dbReference>
<organism evidence="2 3">
    <name type="scientific">Azospirillum rugosum</name>
    <dbReference type="NCBI Taxonomy" id="416170"/>
    <lineage>
        <taxon>Bacteria</taxon>
        <taxon>Pseudomonadati</taxon>
        <taxon>Pseudomonadota</taxon>
        <taxon>Alphaproteobacteria</taxon>
        <taxon>Rhodospirillales</taxon>
        <taxon>Azospirillaceae</taxon>
        <taxon>Azospirillum</taxon>
    </lineage>
</organism>
<name>A0ABS4SKS4_9PROT</name>
<comment type="caution">
    <text evidence="2">The sequence shown here is derived from an EMBL/GenBank/DDBJ whole genome shotgun (WGS) entry which is preliminary data.</text>
</comment>
<evidence type="ECO:0000313" key="3">
    <source>
        <dbReference type="Proteomes" id="UP000781958"/>
    </source>
</evidence>
<reference evidence="2 3" key="1">
    <citation type="submission" date="2021-03" db="EMBL/GenBank/DDBJ databases">
        <title>Genomic Encyclopedia of Type Strains, Phase III (KMG-III): the genomes of soil and plant-associated and newly described type strains.</title>
        <authorList>
            <person name="Whitman W."/>
        </authorList>
    </citation>
    <scope>NUCLEOTIDE SEQUENCE [LARGE SCALE GENOMIC DNA]</scope>
    <source>
        <strain evidence="2 3">IMMIB AFH-6</strain>
    </source>
</reference>
<protein>
    <submittedName>
        <fullName evidence="2">Uncharacterized protein</fullName>
    </submittedName>
</protein>
<keyword evidence="3" id="KW-1185">Reference proteome</keyword>
<feature type="transmembrane region" description="Helical" evidence="1">
    <location>
        <begin position="26"/>
        <end position="44"/>
    </location>
</feature>